<dbReference type="RefSeq" id="WP_172208199.1">
    <property type="nucleotide sequence ID" value="NZ_BLLI01000017.1"/>
</dbReference>
<sequence length="916" mass="107894">MVKVNCIIPAYNVGRYLDDAIKSVINQTMGFSEINLIIVNDGSEDNTEMVVKEYQKHYANIYYIYQENKGVSAARNAGLEFCEKNLPAPYLCFLDGDDKYDQYQVERLTRFFDQQDYRLNDLKNDKYSDEKDLVSPDVVFLPIKIFEKNDDVHYSYKVINRGRTRIINLEESHVFFSHVNSAMFRTSAIKGERFDENLKISEDAQFLIKILLKTNHAGWLNNGRIYYYLRKRADESSAIDTADSNPALYARIAYYKKEFEDYLFTQETIPRVVQSSVLYDIHWFKSPNNDPLKHGIDLDIDAAIEDVRYLIQNIDDDLLDQNYIPYWLKAYFKEMKYGVIKVINDIEPKFFFGEHFFETLGGSIQIQWIKQNSKKFIIRGFFVKPTYDNIELVAKIDKKMVKATVQKSYHNDKKTFLGREIFPAMDFVIAFDLPKLKSNKTYSFEVYFKYKNKLVAPQKMTHAWTSRFYDKNRLYVGEETLVTTSHLGNAFNIQKISDRSSFANSVLSQKRNYADGYLFARFMEYFEQYRNKRIWLFIDRPTAIGDNAEALFRYCANIKDGVEKYMVIPDSSYFPQFEGVSSRIIVYGSFEYKFLLMFAEKVISSTTFFEYVNYKTNIPAYQFKKIAQALSSTQQVFLQHGITKDYGIINSYLNATAKDIDLMFTVTKKETELFLSDEAGFTDKQVKLTGFPRYDLLKNNPEKIVTYVPTWRNKYSHDDDSYNPDFKKTDLFQSINDFLNDQVLLDNLRENGYKLYFKVHPKMQVQVADFDVPDDVDIIANEMTYNELYEKSAIMITDFSSAVFDFAYLRKPVIYYQPVEPEYEQDEELFSYEHNGFGEVFSQQDETVAKIIAYIENGSKMSEKYANRVDKFFVYQDKRNSERVYNEIKELPKRRVKHHVLRRGYVKILKVLQRKS</sequence>
<reference evidence="2 3" key="1">
    <citation type="submission" date="2020-02" db="EMBL/GenBank/DDBJ databases">
        <title>Draft genome sequence of Lactococcus sp. Hs30E4-3.</title>
        <authorList>
            <person name="Noda S."/>
            <person name="Yuki M."/>
            <person name="Ohkuma M."/>
        </authorList>
    </citation>
    <scope>NUCLEOTIDE SEQUENCE [LARGE SCALE GENOMIC DNA]</scope>
    <source>
        <strain evidence="2 3">Hs30E4-3</strain>
    </source>
</reference>
<dbReference type="PANTHER" id="PTHR22916:SF3">
    <property type="entry name" value="UDP-GLCNAC:BETAGAL BETA-1,3-N-ACETYLGLUCOSAMINYLTRANSFERASE-LIKE PROTEIN 1"/>
    <property type="match status" value="1"/>
</dbReference>
<dbReference type="Gene3D" id="3.90.550.10">
    <property type="entry name" value="Spore Coat Polysaccharide Biosynthesis Protein SpsA, Chain A"/>
    <property type="match status" value="1"/>
</dbReference>
<keyword evidence="3" id="KW-1185">Reference proteome</keyword>
<evidence type="ECO:0000259" key="1">
    <source>
        <dbReference type="Pfam" id="PF00535"/>
    </source>
</evidence>
<dbReference type="SUPFAM" id="SSF53756">
    <property type="entry name" value="UDP-Glycosyltransferase/glycogen phosphorylase"/>
    <property type="match status" value="1"/>
</dbReference>
<gene>
    <name evidence="2" type="primary">ggaB</name>
    <name evidence="2" type="ORF">Hs30E_07960</name>
</gene>
<protein>
    <submittedName>
        <fullName evidence="2">Minor teichoic acid biosynthesis protein GgaB</fullName>
    </submittedName>
</protein>
<dbReference type="InterPro" id="IPR007554">
    <property type="entry name" value="Glycerophosphate_synth"/>
</dbReference>
<dbReference type="InterPro" id="IPR043148">
    <property type="entry name" value="TagF_C"/>
</dbReference>
<evidence type="ECO:0000313" key="3">
    <source>
        <dbReference type="Proteomes" id="UP000480303"/>
    </source>
</evidence>
<dbReference type="CDD" id="cd00761">
    <property type="entry name" value="Glyco_tranf_GTA_type"/>
    <property type="match status" value="1"/>
</dbReference>
<organism evidence="2 3">
    <name type="scientific">Pseudolactococcus hodotermopsidis</name>
    <dbReference type="NCBI Taxonomy" id="2709157"/>
    <lineage>
        <taxon>Bacteria</taxon>
        <taxon>Bacillati</taxon>
        <taxon>Bacillota</taxon>
        <taxon>Bacilli</taxon>
        <taxon>Lactobacillales</taxon>
        <taxon>Streptococcaceae</taxon>
        <taxon>Pseudolactococcus</taxon>
    </lineage>
</organism>
<accession>A0A6A0BC55</accession>
<dbReference type="Gene3D" id="3.40.50.12580">
    <property type="match status" value="1"/>
</dbReference>
<name>A0A6A0BC55_9LACT</name>
<dbReference type="Pfam" id="PF00535">
    <property type="entry name" value="Glycos_transf_2"/>
    <property type="match status" value="1"/>
</dbReference>
<proteinExistence type="predicted"/>
<dbReference type="GO" id="GO:0016758">
    <property type="term" value="F:hexosyltransferase activity"/>
    <property type="evidence" value="ECO:0007669"/>
    <property type="project" value="UniProtKB-ARBA"/>
</dbReference>
<dbReference type="PANTHER" id="PTHR22916">
    <property type="entry name" value="GLYCOSYLTRANSFERASE"/>
    <property type="match status" value="1"/>
</dbReference>
<dbReference type="Pfam" id="PF04464">
    <property type="entry name" value="Glyphos_transf"/>
    <property type="match status" value="1"/>
</dbReference>
<dbReference type="GO" id="GO:0016020">
    <property type="term" value="C:membrane"/>
    <property type="evidence" value="ECO:0007669"/>
    <property type="project" value="InterPro"/>
</dbReference>
<dbReference type="SUPFAM" id="SSF53448">
    <property type="entry name" value="Nucleotide-diphospho-sugar transferases"/>
    <property type="match status" value="1"/>
</dbReference>
<dbReference type="InterPro" id="IPR001173">
    <property type="entry name" value="Glyco_trans_2-like"/>
</dbReference>
<comment type="caution">
    <text evidence="2">The sequence shown here is derived from an EMBL/GenBank/DDBJ whole genome shotgun (WGS) entry which is preliminary data.</text>
</comment>
<dbReference type="AlphaFoldDB" id="A0A6A0BC55"/>
<dbReference type="GO" id="GO:0047355">
    <property type="term" value="F:CDP-glycerol glycerophosphotransferase activity"/>
    <property type="evidence" value="ECO:0007669"/>
    <property type="project" value="InterPro"/>
</dbReference>
<evidence type="ECO:0000313" key="2">
    <source>
        <dbReference type="EMBL" id="GFH42245.1"/>
    </source>
</evidence>
<dbReference type="Proteomes" id="UP000480303">
    <property type="component" value="Unassembled WGS sequence"/>
</dbReference>
<dbReference type="InterPro" id="IPR029044">
    <property type="entry name" value="Nucleotide-diphossugar_trans"/>
</dbReference>
<feature type="domain" description="Glycosyltransferase 2-like" evidence="1">
    <location>
        <begin position="7"/>
        <end position="185"/>
    </location>
</feature>
<dbReference type="EMBL" id="BLLI01000017">
    <property type="protein sequence ID" value="GFH42245.1"/>
    <property type="molecule type" value="Genomic_DNA"/>
</dbReference>